<dbReference type="SUPFAM" id="SSF56801">
    <property type="entry name" value="Acetyl-CoA synthetase-like"/>
    <property type="match status" value="1"/>
</dbReference>
<proteinExistence type="predicted"/>
<accession>A0AAD9XBL6</accession>
<organism evidence="1 2">
    <name type="scientific">Dipteronia dyeriana</name>
    <dbReference type="NCBI Taxonomy" id="168575"/>
    <lineage>
        <taxon>Eukaryota</taxon>
        <taxon>Viridiplantae</taxon>
        <taxon>Streptophyta</taxon>
        <taxon>Embryophyta</taxon>
        <taxon>Tracheophyta</taxon>
        <taxon>Spermatophyta</taxon>
        <taxon>Magnoliopsida</taxon>
        <taxon>eudicotyledons</taxon>
        <taxon>Gunneridae</taxon>
        <taxon>Pentapetalae</taxon>
        <taxon>rosids</taxon>
        <taxon>malvids</taxon>
        <taxon>Sapindales</taxon>
        <taxon>Sapindaceae</taxon>
        <taxon>Hippocastanoideae</taxon>
        <taxon>Acereae</taxon>
        <taxon>Dipteronia</taxon>
    </lineage>
</organism>
<evidence type="ECO:0000313" key="2">
    <source>
        <dbReference type="Proteomes" id="UP001280121"/>
    </source>
</evidence>
<keyword evidence="2" id="KW-1185">Reference proteome</keyword>
<dbReference type="Proteomes" id="UP001280121">
    <property type="component" value="Unassembled WGS sequence"/>
</dbReference>
<dbReference type="EMBL" id="JANJYI010000003">
    <property type="protein sequence ID" value="KAK2656003.1"/>
    <property type="molecule type" value="Genomic_DNA"/>
</dbReference>
<dbReference type="AlphaFoldDB" id="A0AAD9XBL6"/>
<sequence length="66" mass="7384">MSVEKYPNNPMLGHRKIIDGKVGKYVWQTYKEVYDFVIRVGNAIRICGVEEGGNSCIYSANSQSGL</sequence>
<protein>
    <submittedName>
        <fullName evidence="1">Uncharacterized protein</fullName>
    </submittedName>
</protein>
<evidence type="ECO:0000313" key="1">
    <source>
        <dbReference type="EMBL" id="KAK2656003.1"/>
    </source>
</evidence>
<reference evidence="1" key="1">
    <citation type="journal article" date="2023" name="Plant J.">
        <title>Genome sequences and population genomics provide insights into the demographic history, inbreeding, and mutation load of two 'living fossil' tree species of Dipteronia.</title>
        <authorList>
            <person name="Feng Y."/>
            <person name="Comes H.P."/>
            <person name="Chen J."/>
            <person name="Zhu S."/>
            <person name="Lu R."/>
            <person name="Zhang X."/>
            <person name="Li P."/>
            <person name="Qiu J."/>
            <person name="Olsen K.M."/>
            <person name="Qiu Y."/>
        </authorList>
    </citation>
    <scope>NUCLEOTIDE SEQUENCE</scope>
    <source>
        <strain evidence="1">KIB01</strain>
    </source>
</reference>
<name>A0AAD9XBL6_9ROSI</name>
<comment type="caution">
    <text evidence="1">The sequence shown here is derived from an EMBL/GenBank/DDBJ whole genome shotgun (WGS) entry which is preliminary data.</text>
</comment>
<gene>
    <name evidence="1" type="ORF">Ddye_009055</name>
</gene>